<feature type="domain" description="ABC transmembrane type-2" evidence="9">
    <location>
        <begin position="1"/>
        <end position="145"/>
    </location>
</feature>
<feature type="transmembrane region" description="Helical" evidence="8">
    <location>
        <begin position="120"/>
        <end position="142"/>
    </location>
</feature>
<dbReference type="EMBL" id="BARV01022319">
    <property type="protein sequence ID" value="GAI19259.1"/>
    <property type="molecule type" value="Genomic_DNA"/>
</dbReference>
<comment type="similarity">
    <text evidence="2">Belongs to the ABC-2 integral membrane protein family.</text>
</comment>
<dbReference type="Pfam" id="PF01061">
    <property type="entry name" value="ABC2_membrane"/>
    <property type="match status" value="1"/>
</dbReference>
<protein>
    <recommendedName>
        <fullName evidence="9">ABC transmembrane type-2 domain-containing protein</fullName>
    </recommendedName>
</protein>
<dbReference type="PROSITE" id="PS51012">
    <property type="entry name" value="ABC_TM2"/>
    <property type="match status" value="1"/>
</dbReference>
<feature type="transmembrane region" description="Helical" evidence="8">
    <location>
        <begin position="64"/>
        <end position="84"/>
    </location>
</feature>
<dbReference type="AlphaFoldDB" id="X1NKP6"/>
<dbReference type="InterPro" id="IPR013525">
    <property type="entry name" value="ABC2_TM"/>
</dbReference>
<evidence type="ECO:0000256" key="7">
    <source>
        <dbReference type="ARBA" id="ARBA00023136"/>
    </source>
</evidence>
<evidence type="ECO:0000313" key="10">
    <source>
        <dbReference type="EMBL" id="GAI19259.1"/>
    </source>
</evidence>
<evidence type="ECO:0000256" key="1">
    <source>
        <dbReference type="ARBA" id="ARBA00004651"/>
    </source>
</evidence>
<evidence type="ECO:0000256" key="5">
    <source>
        <dbReference type="ARBA" id="ARBA00022692"/>
    </source>
</evidence>
<gene>
    <name evidence="10" type="ORF">S06H3_36815</name>
</gene>
<sequence length="148" mass="16611">YLFGFFIFALTQTLIVLLFTIYVLDVHYYGDLWQIFVFQIVVITGAVNLGIFISTFARNEFQMVQFIPLIILPQIFLCGVIWPVEQMPNYLQWLSAILPLTYAVDGLRDIMLAGKSLLDVGFELAVLVGFAVIISIVAAITIRRGAAS</sequence>
<dbReference type="InterPro" id="IPR047817">
    <property type="entry name" value="ABC2_TM_bact-type"/>
</dbReference>
<evidence type="ECO:0000256" key="2">
    <source>
        <dbReference type="ARBA" id="ARBA00007783"/>
    </source>
</evidence>
<keyword evidence="5 8" id="KW-0812">Transmembrane</keyword>
<evidence type="ECO:0000256" key="4">
    <source>
        <dbReference type="ARBA" id="ARBA00022475"/>
    </source>
</evidence>
<keyword evidence="7 8" id="KW-0472">Membrane</keyword>
<evidence type="ECO:0000256" key="8">
    <source>
        <dbReference type="SAM" id="Phobius"/>
    </source>
</evidence>
<accession>X1NKP6</accession>
<dbReference type="InterPro" id="IPR000412">
    <property type="entry name" value="ABC_2_transport"/>
</dbReference>
<dbReference type="PANTHER" id="PTHR30294">
    <property type="entry name" value="MEMBRANE COMPONENT OF ABC TRANSPORTER YHHJ-RELATED"/>
    <property type="match status" value="1"/>
</dbReference>
<evidence type="ECO:0000259" key="9">
    <source>
        <dbReference type="PROSITE" id="PS51012"/>
    </source>
</evidence>
<feature type="non-terminal residue" evidence="10">
    <location>
        <position position="1"/>
    </location>
</feature>
<proteinExistence type="inferred from homology"/>
<reference evidence="10" key="1">
    <citation type="journal article" date="2014" name="Front. Microbiol.">
        <title>High frequency of phylogenetically diverse reductive dehalogenase-homologous genes in deep subseafloor sedimentary metagenomes.</title>
        <authorList>
            <person name="Kawai M."/>
            <person name="Futagami T."/>
            <person name="Toyoda A."/>
            <person name="Takaki Y."/>
            <person name="Nishi S."/>
            <person name="Hori S."/>
            <person name="Arai W."/>
            <person name="Tsubouchi T."/>
            <person name="Morono Y."/>
            <person name="Uchiyama I."/>
            <person name="Ito T."/>
            <person name="Fujiyama A."/>
            <person name="Inagaki F."/>
            <person name="Takami H."/>
        </authorList>
    </citation>
    <scope>NUCLEOTIDE SEQUENCE</scope>
    <source>
        <strain evidence="10">Expedition CK06-06</strain>
    </source>
</reference>
<dbReference type="PANTHER" id="PTHR30294:SF38">
    <property type="entry name" value="TRANSPORT PERMEASE PROTEIN"/>
    <property type="match status" value="1"/>
</dbReference>
<evidence type="ECO:0000256" key="6">
    <source>
        <dbReference type="ARBA" id="ARBA00022989"/>
    </source>
</evidence>
<comment type="subcellular location">
    <subcellularLocation>
        <location evidence="1">Cell membrane</location>
        <topology evidence="1">Multi-pass membrane protein</topology>
    </subcellularLocation>
</comment>
<dbReference type="GO" id="GO:0140359">
    <property type="term" value="F:ABC-type transporter activity"/>
    <property type="evidence" value="ECO:0007669"/>
    <property type="project" value="InterPro"/>
</dbReference>
<comment type="caution">
    <text evidence="10">The sequence shown here is derived from an EMBL/GenBank/DDBJ whole genome shotgun (WGS) entry which is preliminary data.</text>
</comment>
<dbReference type="GO" id="GO:0043190">
    <property type="term" value="C:ATP-binding cassette (ABC) transporter complex"/>
    <property type="evidence" value="ECO:0007669"/>
    <property type="project" value="InterPro"/>
</dbReference>
<evidence type="ECO:0000256" key="3">
    <source>
        <dbReference type="ARBA" id="ARBA00022448"/>
    </source>
</evidence>
<keyword evidence="6 8" id="KW-1133">Transmembrane helix</keyword>
<organism evidence="10">
    <name type="scientific">marine sediment metagenome</name>
    <dbReference type="NCBI Taxonomy" id="412755"/>
    <lineage>
        <taxon>unclassified sequences</taxon>
        <taxon>metagenomes</taxon>
        <taxon>ecological metagenomes</taxon>
    </lineage>
</organism>
<keyword evidence="3" id="KW-0813">Transport</keyword>
<dbReference type="PRINTS" id="PR00164">
    <property type="entry name" value="ABC2TRNSPORT"/>
</dbReference>
<feature type="transmembrane region" description="Helical" evidence="8">
    <location>
        <begin position="36"/>
        <end position="57"/>
    </location>
</feature>
<feature type="transmembrane region" description="Helical" evidence="8">
    <location>
        <begin position="5"/>
        <end position="24"/>
    </location>
</feature>
<dbReference type="InterPro" id="IPR051449">
    <property type="entry name" value="ABC-2_transporter_component"/>
</dbReference>
<name>X1NKP6_9ZZZZ</name>
<keyword evidence="4" id="KW-1003">Cell membrane</keyword>